<dbReference type="AlphaFoldDB" id="A0AAD7Y9S9"/>
<comment type="caution">
    <text evidence="1">The sequence shown here is derived from an EMBL/GenBank/DDBJ whole genome shotgun (WGS) entry which is preliminary data.</text>
</comment>
<sequence>MIKERKDTLAKQQAEEKLIADTWDSLAGQGLADELRKEQLAKQRRAEEKLIADTWDSLAGQGLADELRKEQLAKQRRVCSIT</sequence>
<gene>
    <name evidence="1" type="ORF">PYW07_010421</name>
    <name evidence="2" type="ORF">PYW07_010422</name>
</gene>
<protein>
    <submittedName>
        <fullName evidence="1">Uncharacterized protein</fullName>
    </submittedName>
</protein>
<evidence type="ECO:0000313" key="2">
    <source>
        <dbReference type="EMBL" id="KAJ8708297.1"/>
    </source>
</evidence>
<organism evidence="1 3">
    <name type="scientific">Mythimna separata</name>
    <name type="common">Oriental armyworm</name>
    <name type="synonym">Pseudaletia separata</name>
    <dbReference type="NCBI Taxonomy" id="271217"/>
    <lineage>
        <taxon>Eukaryota</taxon>
        <taxon>Metazoa</taxon>
        <taxon>Ecdysozoa</taxon>
        <taxon>Arthropoda</taxon>
        <taxon>Hexapoda</taxon>
        <taxon>Insecta</taxon>
        <taxon>Pterygota</taxon>
        <taxon>Neoptera</taxon>
        <taxon>Endopterygota</taxon>
        <taxon>Lepidoptera</taxon>
        <taxon>Glossata</taxon>
        <taxon>Ditrysia</taxon>
        <taxon>Noctuoidea</taxon>
        <taxon>Noctuidae</taxon>
        <taxon>Noctuinae</taxon>
        <taxon>Hadenini</taxon>
        <taxon>Mythimna</taxon>
    </lineage>
</organism>
<proteinExistence type="predicted"/>
<reference evidence="1" key="1">
    <citation type="submission" date="2023-03" db="EMBL/GenBank/DDBJ databases">
        <title>Chromosome-level genomes of two armyworms, Mythimna separata and Mythimna loreyi, provide insights into the biosynthesis and reception of sex pheromones.</title>
        <authorList>
            <person name="Zhao H."/>
        </authorList>
    </citation>
    <scope>NUCLEOTIDE SEQUENCE</scope>
    <source>
        <strain evidence="1">BeijingLab</strain>
        <tissue evidence="1">Pupa</tissue>
    </source>
</reference>
<evidence type="ECO:0000313" key="3">
    <source>
        <dbReference type="Proteomes" id="UP001231518"/>
    </source>
</evidence>
<evidence type="ECO:0000313" key="1">
    <source>
        <dbReference type="EMBL" id="KAJ8708296.1"/>
    </source>
</evidence>
<name>A0AAD7Y9S9_MYTSE</name>
<dbReference type="Proteomes" id="UP001231518">
    <property type="component" value="Chromosome 25"/>
</dbReference>
<dbReference type="EMBL" id="JARGEI010000026">
    <property type="protein sequence ID" value="KAJ8708297.1"/>
    <property type="molecule type" value="Genomic_DNA"/>
</dbReference>
<keyword evidence="3" id="KW-1185">Reference proteome</keyword>
<dbReference type="EMBL" id="JARGEI010000026">
    <property type="protein sequence ID" value="KAJ8708296.1"/>
    <property type="molecule type" value="Genomic_DNA"/>
</dbReference>
<accession>A0AAD7Y9S9</accession>